<evidence type="ECO:0000313" key="1">
    <source>
        <dbReference type="EMBL" id="GJT96704.1"/>
    </source>
</evidence>
<accession>A0ABQ5IAI8</accession>
<sequence>MLAPKGSTYNGRPTFANPVYLKKAQSEKPCLYEIPYDTSDPANIFVPDKEETLTLEQKSRSKLNKDKDSKTISFRKATPFSDSLKRKSFKTIKLVTKTNVSEGLSKPVTTQILPQTTRQAVRNTNVIKPGMYQIDTRPTQTRLPQLPQTSRNTNPRVSTSTGVIYQTSVSRPQLKSTQMKDKVMQNNSQVKVKKTKVEDHHRISSISNKTKSVTACNDSLKSKTSNVNDVCATCEKCVFNSNHDACVSKFLNDVNARSKKPQEVPTIIVYL</sequence>
<gene>
    <name evidence="1" type="ORF">Tco_1092222</name>
</gene>
<proteinExistence type="predicted"/>
<comment type="caution">
    <text evidence="1">The sequence shown here is derived from an EMBL/GenBank/DDBJ whole genome shotgun (WGS) entry which is preliminary data.</text>
</comment>
<protein>
    <submittedName>
        <fullName evidence="1">Uncharacterized protein</fullName>
    </submittedName>
</protein>
<evidence type="ECO:0000313" key="2">
    <source>
        <dbReference type="Proteomes" id="UP001151760"/>
    </source>
</evidence>
<keyword evidence="2" id="KW-1185">Reference proteome</keyword>
<dbReference type="EMBL" id="BQNB010020505">
    <property type="protein sequence ID" value="GJT96704.1"/>
    <property type="molecule type" value="Genomic_DNA"/>
</dbReference>
<name>A0ABQ5IAI8_9ASTR</name>
<organism evidence="1 2">
    <name type="scientific">Tanacetum coccineum</name>
    <dbReference type="NCBI Taxonomy" id="301880"/>
    <lineage>
        <taxon>Eukaryota</taxon>
        <taxon>Viridiplantae</taxon>
        <taxon>Streptophyta</taxon>
        <taxon>Embryophyta</taxon>
        <taxon>Tracheophyta</taxon>
        <taxon>Spermatophyta</taxon>
        <taxon>Magnoliopsida</taxon>
        <taxon>eudicotyledons</taxon>
        <taxon>Gunneridae</taxon>
        <taxon>Pentapetalae</taxon>
        <taxon>asterids</taxon>
        <taxon>campanulids</taxon>
        <taxon>Asterales</taxon>
        <taxon>Asteraceae</taxon>
        <taxon>Asteroideae</taxon>
        <taxon>Anthemideae</taxon>
        <taxon>Anthemidinae</taxon>
        <taxon>Tanacetum</taxon>
    </lineage>
</organism>
<dbReference type="Proteomes" id="UP001151760">
    <property type="component" value="Unassembled WGS sequence"/>
</dbReference>
<reference evidence="1" key="1">
    <citation type="journal article" date="2022" name="Int. J. Mol. Sci.">
        <title>Draft Genome of Tanacetum Coccineum: Genomic Comparison of Closely Related Tanacetum-Family Plants.</title>
        <authorList>
            <person name="Yamashiro T."/>
            <person name="Shiraishi A."/>
            <person name="Nakayama K."/>
            <person name="Satake H."/>
        </authorList>
    </citation>
    <scope>NUCLEOTIDE SEQUENCE</scope>
</reference>
<reference evidence="1" key="2">
    <citation type="submission" date="2022-01" db="EMBL/GenBank/DDBJ databases">
        <authorList>
            <person name="Yamashiro T."/>
            <person name="Shiraishi A."/>
            <person name="Satake H."/>
            <person name="Nakayama K."/>
        </authorList>
    </citation>
    <scope>NUCLEOTIDE SEQUENCE</scope>
</reference>